<evidence type="ECO:0000256" key="1">
    <source>
        <dbReference type="SAM" id="MobiDB-lite"/>
    </source>
</evidence>
<organism evidence="2 3">
    <name type="scientific">Arthrobacter phage Cole</name>
    <dbReference type="NCBI Taxonomy" id="2944951"/>
    <lineage>
        <taxon>Viruses</taxon>
        <taxon>Duplodnaviria</taxon>
        <taxon>Heunggongvirae</taxon>
        <taxon>Uroviricota</taxon>
        <taxon>Caudoviricetes</taxon>
        <taxon>Daemsvirinae</taxon>
        <taxon>Nanditavirus</taxon>
        <taxon>Nanditavirus cole</taxon>
    </lineage>
</organism>
<feature type="region of interest" description="Disordered" evidence="1">
    <location>
        <begin position="231"/>
        <end position="256"/>
    </location>
</feature>
<evidence type="ECO:0000313" key="2">
    <source>
        <dbReference type="EMBL" id="URC18087.1"/>
    </source>
</evidence>
<dbReference type="Gene3D" id="3.10.150.10">
    <property type="entry name" value="DNA Polymerase III, subunit A, domain 2"/>
    <property type="match status" value="1"/>
</dbReference>
<dbReference type="Proteomes" id="UP001055786">
    <property type="component" value="Segment"/>
</dbReference>
<accession>A0A9E7E5Z9</accession>
<proteinExistence type="predicted"/>
<name>A0A9E7E5Z9_9CAUD</name>
<dbReference type="GeneID" id="80034122"/>
<protein>
    <submittedName>
        <fullName evidence="2">DNA polymerase III sliding clamp beta</fullName>
    </submittedName>
</protein>
<keyword evidence="3" id="KW-1185">Reference proteome</keyword>
<dbReference type="RefSeq" id="YP_010761015.1">
    <property type="nucleotide sequence ID" value="NC_073590.1"/>
</dbReference>
<sequence length="292" mass="31540">MILTVNTLDLRQALMAVIPHTADAKISSALAVVHFTATDGMLHVTASNTVTLGHAVASVWEAEGLTGDVNEDAFNLPADVAKELLQIFKAKGKQPEDEIGDTLRITVRPKAITFLDVSGLFPGKEFKIPQEDENDYPIAFGRLLIQAALSDRVMPDRLVAAGRLVRLFASASQAYGEPLVIEPTEDAKRILISCGESFIGLLMPIRSEDGSSVAQELEEWREGWMHRLPDITHAGGGKRREEEPSPGAEFLRNGSGFHGGDVTVTTIGKGGTVHDITGAVFNRVSEIVEPHL</sequence>
<dbReference type="EMBL" id="ON392166">
    <property type="protein sequence ID" value="URC18087.1"/>
    <property type="molecule type" value="Genomic_DNA"/>
</dbReference>
<dbReference type="KEGG" id="vg:80034122"/>
<gene>
    <name evidence="2" type="primary">50</name>
    <name evidence="2" type="ORF">SEA_COLE_50</name>
</gene>
<reference evidence="2" key="1">
    <citation type="submission" date="2022-04" db="EMBL/GenBank/DDBJ databases">
        <authorList>
            <person name="Alexander J."/>
            <person name="Beall E."/>
            <person name="Blank A."/>
            <person name="Christensen S."/>
            <person name="Falteisek K."/>
            <person name="Fields K."/>
            <person name="Fields S."/>
            <person name="Hubble C."/>
            <person name="Johnson G."/>
            <person name="Kaiser C."/>
            <person name="Kowalski P."/>
            <person name="McCafferty N."/>
            <person name="McIver B."/>
            <person name="Montour A."/>
            <person name="Ott P."/>
            <person name="Pennel L."/>
            <person name="Poncelet M."/>
            <person name="Qureshi E."/>
            <person name="Robertson C."/>
            <person name="Saeed A."/>
            <person name="Schulz N."/>
            <person name="Xiong S."/>
            <person name="Klyczek K."/>
            <person name="Garlena R.A."/>
            <person name="Russell D.A."/>
            <person name="Jacobs-Sera D."/>
            <person name="Hatfull G.F."/>
        </authorList>
    </citation>
    <scope>NUCLEOTIDE SEQUENCE</scope>
</reference>
<evidence type="ECO:0000313" key="3">
    <source>
        <dbReference type="Proteomes" id="UP001055786"/>
    </source>
</evidence>